<dbReference type="Proteomes" id="UP000824890">
    <property type="component" value="Unassembled WGS sequence"/>
</dbReference>
<sequence>MIDSALDIFTTRSTVCTMTQSLDSFSDSINSYVLIIELVFKHIYLCGLTWAGDATGSWVIQDDAHTAVKTSSDKRNLSIIEKPVPSSEAGPRAASSVDVGNNNKRDEMRNPRMYLQKRKLLEKPLLSLYNRPFY</sequence>
<keyword evidence="3" id="KW-1185">Reference proteome</keyword>
<name>A0ABQ7ZGG2_BRANA</name>
<evidence type="ECO:0000313" key="3">
    <source>
        <dbReference type="Proteomes" id="UP000824890"/>
    </source>
</evidence>
<proteinExistence type="predicted"/>
<reference evidence="2 3" key="1">
    <citation type="submission" date="2021-05" db="EMBL/GenBank/DDBJ databases">
        <title>Genome Assembly of Synthetic Allotetraploid Brassica napus Reveals Homoeologous Exchanges between Subgenomes.</title>
        <authorList>
            <person name="Davis J.T."/>
        </authorList>
    </citation>
    <scope>NUCLEOTIDE SEQUENCE [LARGE SCALE GENOMIC DNA]</scope>
    <source>
        <strain evidence="3">cv. Da-Ae</strain>
        <tissue evidence="2">Seedling</tissue>
    </source>
</reference>
<gene>
    <name evidence="2" type="ORF">HID58_066726</name>
</gene>
<comment type="caution">
    <text evidence="2">The sequence shown here is derived from an EMBL/GenBank/DDBJ whole genome shotgun (WGS) entry which is preliminary data.</text>
</comment>
<protein>
    <submittedName>
        <fullName evidence="2">Uncharacterized protein</fullName>
    </submittedName>
</protein>
<organism evidence="2 3">
    <name type="scientific">Brassica napus</name>
    <name type="common">Rape</name>
    <dbReference type="NCBI Taxonomy" id="3708"/>
    <lineage>
        <taxon>Eukaryota</taxon>
        <taxon>Viridiplantae</taxon>
        <taxon>Streptophyta</taxon>
        <taxon>Embryophyta</taxon>
        <taxon>Tracheophyta</taxon>
        <taxon>Spermatophyta</taxon>
        <taxon>Magnoliopsida</taxon>
        <taxon>eudicotyledons</taxon>
        <taxon>Gunneridae</taxon>
        <taxon>Pentapetalae</taxon>
        <taxon>rosids</taxon>
        <taxon>malvids</taxon>
        <taxon>Brassicales</taxon>
        <taxon>Brassicaceae</taxon>
        <taxon>Brassiceae</taxon>
        <taxon>Brassica</taxon>
    </lineage>
</organism>
<evidence type="ECO:0000313" key="2">
    <source>
        <dbReference type="EMBL" id="KAH0879332.1"/>
    </source>
</evidence>
<accession>A0ABQ7ZGG2</accession>
<evidence type="ECO:0000256" key="1">
    <source>
        <dbReference type="SAM" id="MobiDB-lite"/>
    </source>
</evidence>
<feature type="region of interest" description="Disordered" evidence="1">
    <location>
        <begin position="81"/>
        <end position="109"/>
    </location>
</feature>
<dbReference type="EMBL" id="JAGKQM010000015">
    <property type="protein sequence ID" value="KAH0879332.1"/>
    <property type="molecule type" value="Genomic_DNA"/>
</dbReference>